<sequence length="648" mass="72638">MALFPCGRRFAYKFLFLSLMVFGAFELYLENDVVRSALASITNTELDLWHTANDWGIHNPFITPEDQRMAAVKAARASKSSQPVALTNKNLRNKLRDGRAKVRANMEKQRQKQDPNTKEGAQKRNDKKPKKKFSTATSTGSNLLERQALENQEESLKDTSEPTKQRQTNLKKKKKKLDEAFKEERLSLEESTKTKEKVNEEAKIEKRAKPAVDTENRSDKLEKTKTYKAQATVDKKTQKHLSTPPKKNDGLDKASKSDAANVDTVNSKPSHASLRGVTSSATVDPKTQVSKKKKAVQLQTDNESVGEDKHAMITNDKSKKQKKKQKVETNNADSNNRKHDVELDDLVASATDKGKDESANRRTKTKESTGTNDKESKAKKAAAKEKFVGAVEPLSQTTITSDRVEPGTAKTTISTEERIAKATALINRARLSRSSAKMGNLKDFFSAKETSELDSIDSLKPEIPASSKNKGSVKSVTTKAVKSSTSKTKTTKERIAAVEETLQEGLLEPDIGRKKKKEEKGQGNKKGKEKEIMDTEEEDPGQEQNKETMKKAAMTRTKQATFVEAAQKSKMRDQEQGNKKERKGKENKKLNERETLGTEEEGAGQGRMKALLERNDSIKPRRIKPVIYKGWNKRGKRTDETQQRREIS</sequence>
<feature type="compositionally biased region" description="Basic and acidic residues" evidence="1">
    <location>
        <begin position="176"/>
        <end position="225"/>
    </location>
</feature>
<evidence type="ECO:0000313" key="3">
    <source>
        <dbReference type="Proteomes" id="UP001153069"/>
    </source>
</evidence>
<dbReference type="EMBL" id="CAICTM010000022">
    <property type="protein sequence ID" value="CAB9497570.1"/>
    <property type="molecule type" value="Genomic_DNA"/>
</dbReference>
<feature type="region of interest" description="Disordered" evidence="1">
    <location>
        <begin position="629"/>
        <end position="648"/>
    </location>
</feature>
<proteinExistence type="predicted"/>
<comment type="caution">
    <text evidence="2">The sequence shown here is derived from an EMBL/GenBank/DDBJ whole genome shotgun (WGS) entry which is preliminary data.</text>
</comment>
<name>A0A9N8DBS1_9STRA</name>
<feature type="compositionally biased region" description="Basic and acidic residues" evidence="1">
    <location>
        <begin position="570"/>
        <end position="596"/>
    </location>
</feature>
<accession>A0A9N8DBS1</accession>
<feature type="compositionally biased region" description="Low complexity" evidence="1">
    <location>
        <begin position="472"/>
        <end position="488"/>
    </location>
</feature>
<feature type="compositionally biased region" description="Basic and acidic residues" evidence="1">
    <location>
        <begin position="637"/>
        <end position="648"/>
    </location>
</feature>
<feature type="region of interest" description="Disordered" evidence="1">
    <location>
        <begin position="103"/>
        <end position="415"/>
    </location>
</feature>
<dbReference type="Proteomes" id="UP001153069">
    <property type="component" value="Unassembled WGS sequence"/>
</dbReference>
<organism evidence="2 3">
    <name type="scientific">Seminavis robusta</name>
    <dbReference type="NCBI Taxonomy" id="568900"/>
    <lineage>
        <taxon>Eukaryota</taxon>
        <taxon>Sar</taxon>
        <taxon>Stramenopiles</taxon>
        <taxon>Ochrophyta</taxon>
        <taxon>Bacillariophyta</taxon>
        <taxon>Bacillariophyceae</taxon>
        <taxon>Bacillariophycidae</taxon>
        <taxon>Naviculales</taxon>
        <taxon>Naviculaceae</taxon>
        <taxon>Seminavis</taxon>
    </lineage>
</organism>
<feature type="compositionally biased region" description="Basic and acidic residues" evidence="1">
    <location>
        <begin position="154"/>
        <end position="164"/>
    </location>
</feature>
<dbReference type="AlphaFoldDB" id="A0A9N8DBS1"/>
<feature type="compositionally biased region" description="Basic and acidic residues" evidence="1">
    <location>
        <begin position="103"/>
        <end position="124"/>
    </location>
</feature>
<evidence type="ECO:0000313" key="2">
    <source>
        <dbReference type="EMBL" id="CAB9497570.1"/>
    </source>
</evidence>
<feature type="region of interest" description="Disordered" evidence="1">
    <location>
        <begin position="460"/>
        <end position="607"/>
    </location>
</feature>
<feature type="compositionally biased region" description="Basic and acidic residues" evidence="1">
    <location>
        <begin position="518"/>
        <end position="533"/>
    </location>
</feature>
<gene>
    <name evidence="2" type="ORF">SEMRO_22_G015150.1</name>
</gene>
<feature type="compositionally biased region" description="Polar residues" evidence="1">
    <location>
        <begin position="263"/>
        <end position="288"/>
    </location>
</feature>
<feature type="compositionally biased region" description="Basic and acidic residues" evidence="1">
    <location>
        <begin position="246"/>
        <end position="256"/>
    </location>
</feature>
<feature type="compositionally biased region" description="Basic and acidic residues" evidence="1">
    <location>
        <begin position="372"/>
        <end position="387"/>
    </location>
</feature>
<protein>
    <submittedName>
        <fullName evidence="2">Uncharacterized protein</fullName>
    </submittedName>
</protein>
<feature type="compositionally biased region" description="Polar residues" evidence="1">
    <location>
        <begin position="134"/>
        <end position="144"/>
    </location>
</feature>
<evidence type="ECO:0000256" key="1">
    <source>
        <dbReference type="SAM" id="MobiDB-lite"/>
    </source>
</evidence>
<reference evidence="2" key="1">
    <citation type="submission" date="2020-06" db="EMBL/GenBank/DDBJ databases">
        <authorList>
            <consortium name="Plant Systems Biology data submission"/>
        </authorList>
    </citation>
    <scope>NUCLEOTIDE SEQUENCE</scope>
    <source>
        <strain evidence="2">D6</strain>
    </source>
</reference>
<keyword evidence="3" id="KW-1185">Reference proteome</keyword>